<evidence type="ECO:0000256" key="2">
    <source>
        <dbReference type="ARBA" id="ARBA00022475"/>
    </source>
</evidence>
<evidence type="ECO:0000256" key="11">
    <source>
        <dbReference type="ARBA" id="ARBA00082552"/>
    </source>
</evidence>
<organism evidence="15 16">
    <name type="scientific">Pelusios castaneus</name>
    <name type="common">West African mud turtle</name>
    <dbReference type="NCBI Taxonomy" id="367368"/>
    <lineage>
        <taxon>Eukaryota</taxon>
        <taxon>Metazoa</taxon>
        <taxon>Chordata</taxon>
        <taxon>Craniata</taxon>
        <taxon>Vertebrata</taxon>
        <taxon>Euteleostomi</taxon>
        <taxon>Archelosauria</taxon>
        <taxon>Testudinata</taxon>
        <taxon>Testudines</taxon>
        <taxon>Pleurodira</taxon>
        <taxon>Pelomedusidae</taxon>
        <taxon>Pelusios</taxon>
    </lineage>
</organism>
<keyword evidence="5 13" id="KW-1133">Transmembrane helix</keyword>
<dbReference type="Gene3D" id="1.20.1070.10">
    <property type="entry name" value="Rhodopsin 7-helix transmembrane proteins"/>
    <property type="match status" value="1"/>
</dbReference>
<dbReference type="PRINTS" id="PR00237">
    <property type="entry name" value="GPCRRHODOPSN"/>
</dbReference>
<dbReference type="Proteomes" id="UP000694393">
    <property type="component" value="Unplaced"/>
</dbReference>
<dbReference type="GO" id="GO:0004930">
    <property type="term" value="F:G protein-coupled receptor activity"/>
    <property type="evidence" value="ECO:0007669"/>
    <property type="project" value="UniProtKB-KW"/>
</dbReference>
<feature type="transmembrane region" description="Helical" evidence="13">
    <location>
        <begin position="218"/>
        <end position="241"/>
    </location>
</feature>
<evidence type="ECO:0000259" key="14">
    <source>
        <dbReference type="PROSITE" id="PS50262"/>
    </source>
</evidence>
<evidence type="ECO:0000256" key="6">
    <source>
        <dbReference type="ARBA" id="ARBA00023040"/>
    </source>
</evidence>
<proteinExistence type="inferred from homology"/>
<keyword evidence="8" id="KW-1015">Disulfide bond</keyword>
<dbReference type="GO" id="GO:0042277">
    <property type="term" value="F:peptide binding"/>
    <property type="evidence" value="ECO:0007669"/>
    <property type="project" value="TreeGrafter"/>
</dbReference>
<dbReference type="GO" id="GO:0005886">
    <property type="term" value="C:plasma membrane"/>
    <property type="evidence" value="ECO:0007669"/>
    <property type="project" value="UniProtKB-SubCell"/>
</dbReference>
<comment type="similarity">
    <text evidence="12">Belongs to the G-protein coupled receptor 1 family.</text>
</comment>
<evidence type="ECO:0000256" key="5">
    <source>
        <dbReference type="ARBA" id="ARBA00022989"/>
    </source>
</evidence>
<dbReference type="FunFam" id="1.20.1070.10:FF:000199">
    <property type="entry name" value="Gonadotropin-releasing hormone II receptor"/>
    <property type="match status" value="1"/>
</dbReference>
<keyword evidence="7 13" id="KW-0472">Membrane</keyword>
<protein>
    <recommendedName>
        <fullName evidence="11">Type II GnRH receptor</fullName>
    </recommendedName>
</protein>
<evidence type="ECO:0000256" key="7">
    <source>
        <dbReference type="ARBA" id="ARBA00023136"/>
    </source>
</evidence>
<keyword evidence="3" id="KW-0597">Phosphoprotein</keyword>
<reference evidence="15" key="2">
    <citation type="submission" date="2025-09" db="UniProtKB">
        <authorList>
            <consortium name="Ensembl"/>
        </authorList>
    </citation>
    <scope>IDENTIFICATION</scope>
</reference>
<feature type="domain" description="G-protein coupled receptors family 1 profile" evidence="14">
    <location>
        <begin position="69"/>
        <end position="337"/>
    </location>
</feature>
<feature type="transmembrane region" description="Helical" evidence="13">
    <location>
        <begin position="168"/>
        <end position="188"/>
    </location>
</feature>
<evidence type="ECO:0000256" key="1">
    <source>
        <dbReference type="ARBA" id="ARBA00004651"/>
    </source>
</evidence>
<reference evidence="15" key="1">
    <citation type="submission" date="2025-08" db="UniProtKB">
        <authorList>
            <consortium name="Ensembl"/>
        </authorList>
    </citation>
    <scope>IDENTIFICATION</scope>
</reference>
<keyword evidence="4 12" id="KW-0812">Transmembrane</keyword>
<dbReference type="AlphaFoldDB" id="A0A8C8SWF4"/>
<evidence type="ECO:0000256" key="13">
    <source>
        <dbReference type="SAM" id="Phobius"/>
    </source>
</evidence>
<feature type="transmembrane region" description="Helical" evidence="13">
    <location>
        <begin position="88"/>
        <end position="107"/>
    </location>
</feature>
<evidence type="ECO:0000256" key="12">
    <source>
        <dbReference type="RuleBase" id="RU000688"/>
    </source>
</evidence>
<keyword evidence="10 12" id="KW-0807">Transducer</keyword>
<comment type="subcellular location">
    <subcellularLocation>
        <location evidence="1">Cell membrane</location>
        <topology evidence="1">Multi-pass membrane protein</topology>
    </subcellularLocation>
</comment>
<dbReference type="InterPro" id="IPR017452">
    <property type="entry name" value="GPCR_Rhodpsn_7TM"/>
</dbReference>
<feature type="transmembrane region" description="Helical" evidence="13">
    <location>
        <begin position="284"/>
        <end position="306"/>
    </location>
</feature>
<feature type="transmembrane region" description="Helical" evidence="13">
    <location>
        <begin position="56"/>
        <end position="76"/>
    </location>
</feature>
<dbReference type="InterPro" id="IPR001658">
    <property type="entry name" value="GphnRH_fam_rcpt"/>
</dbReference>
<dbReference type="PROSITE" id="PS00237">
    <property type="entry name" value="G_PROTEIN_RECEP_F1_1"/>
    <property type="match status" value="1"/>
</dbReference>
<keyword evidence="6 12" id="KW-0297">G-protein coupled receptor</keyword>
<keyword evidence="2" id="KW-1003">Cell membrane</keyword>
<evidence type="ECO:0000256" key="8">
    <source>
        <dbReference type="ARBA" id="ARBA00023157"/>
    </source>
</evidence>
<dbReference type="PANTHER" id="PTHR24241">
    <property type="entry name" value="NEUROPEPTIDE RECEPTOR-RELATED G-PROTEIN COUPLED RECEPTOR"/>
    <property type="match status" value="1"/>
</dbReference>
<name>A0A8C8SWF4_9SAUR</name>
<feature type="transmembrane region" description="Helical" evidence="13">
    <location>
        <begin position="127"/>
        <end position="147"/>
    </location>
</feature>
<sequence>MGKRQSPLALGKGCPPCPHGPALGFPTDVLDENLSVSSYAEPWIEPTFTLAAKVRVIITICFFLIAASSNSVVLYSIMRKRRKSHVRLLILSFTVADLLVTFTVMPLDAVWNVTVQWYAGDLPCKLLNFLKLFAMYSSALVLVVISVDRHSAILHPFAFANSSRRNRVMLCIAWVMSFLLASPQLFLFHLHTVPDINFTQCVTHGSFQEHWEEITYNMFTFTTLYIAPLSVMIVCYIRIIWEISKQLKINKGEQAYGYFVFPRDHFSINDHISKARMKTLKMTIVIVASFIICWTPYYLLGLWYWFQPDMIQNMPEYVNHSLFLFGLLHTCTDPVIYGLYTPSFREDLKIMEQSPEIDNPEPASATFTLEYLSFLRGPIDSPLCSASKDPLGPWERLREGLMSCYSAHPAEVLFTDCVLCRLVPPPF</sequence>
<dbReference type="GO" id="GO:0032870">
    <property type="term" value="P:cellular response to hormone stimulus"/>
    <property type="evidence" value="ECO:0007669"/>
    <property type="project" value="TreeGrafter"/>
</dbReference>
<dbReference type="Pfam" id="PF00001">
    <property type="entry name" value="7tm_1"/>
    <property type="match status" value="1"/>
</dbReference>
<keyword evidence="9 12" id="KW-0675">Receptor</keyword>
<dbReference type="PANTHER" id="PTHR24241:SF183">
    <property type="entry name" value="GONADOTROPIN RELEASING HORMONE RECEPTOR"/>
    <property type="match status" value="1"/>
</dbReference>
<evidence type="ECO:0000256" key="10">
    <source>
        <dbReference type="ARBA" id="ARBA00023224"/>
    </source>
</evidence>
<dbReference type="Ensembl" id="ENSPCET00000025662.1">
    <property type="protein sequence ID" value="ENSPCEP00000024828.1"/>
    <property type="gene ID" value="ENSPCEG00000018699.1"/>
</dbReference>
<evidence type="ECO:0000256" key="3">
    <source>
        <dbReference type="ARBA" id="ARBA00022553"/>
    </source>
</evidence>
<evidence type="ECO:0000256" key="4">
    <source>
        <dbReference type="ARBA" id="ARBA00022692"/>
    </source>
</evidence>
<evidence type="ECO:0000313" key="16">
    <source>
        <dbReference type="Proteomes" id="UP000694393"/>
    </source>
</evidence>
<dbReference type="InterPro" id="IPR000276">
    <property type="entry name" value="GPCR_Rhodpsn"/>
</dbReference>
<dbReference type="SUPFAM" id="SSF81321">
    <property type="entry name" value="Family A G protein-coupled receptor-like"/>
    <property type="match status" value="1"/>
</dbReference>
<dbReference type="GO" id="GO:0016500">
    <property type="term" value="F:protein-hormone receptor activity"/>
    <property type="evidence" value="ECO:0007669"/>
    <property type="project" value="InterPro"/>
</dbReference>
<keyword evidence="16" id="KW-1185">Reference proteome</keyword>
<accession>A0A8C8SWF4</accession>
<dbReference type="PRINTS" id="PR00529">
    <property type="entry name" value="GNADOTRPHINR"/>
</dbReference>
<feature type="transmembrane region" description="Helical" evidence="13">
    <location>
        <begin position="318"/>
        <end position="340"/>
    </location>
</feature>
<evidence type="ECO:0000256" key="9">
    <source>
        <dbReference type="ARBA" id="ARBA00023170"/>
    </source>
</evidence>
<evidence type="ECO:0000313" key="15">
    <source>
        <dbReference type="Ensembl" id="ENSPCEP00000024828.1"/>
    </source>
</evidence>
<dbReference type="CDD" id="cd15383">
    <property type="entry name" value="7tmA_GnRHR_vertebrate"/>
    <property type="match status" value="1"/>
</dbReference>
<dbReference type="PROSITE" id="PS50262">
    <property type="entry name" value="G_PROTEIN_RECEP_F1_2"/>
    <property type="match status" value="1"/>
</dbReference>